<dbReference type="PANTHER" id="PTHR30273:SF2">
    <property type="entry name" value="PROTEIN FECR"/>
    <property type="match status" value="1"/>
</dbReference>
<dbReference type="Gene3D" id="2.60.120.1440">
    <property type="match status" value="1"/>
</dbReference>
<dbReference type="InterPro" id="IPR032508">
    <property type="entry name" value="FecR_C"/>
</dbReference>
<dbReference type="AlphaFoldDB" id="A0A1H7JWA0"/>
<name>A0A1H7JWA0_9SPHI</name>
<evidence type="ECO:0000259" key="2">
    <source>
        <dbReference type="Pfam" id="PF04773"/>
    </source>
</evidence>
<evidence type="ECO:0000256" key="1">
    <source>
        <dbReference type="SAM" id="Phobius"/>
    </source>
</evidence>
<dbReference type="Gene3D" id="3.55.50.30">
    <property type="match status" value="1"/>
</dbReference>
<dbReference type="STRING" id="332977.SAMN05421740_102698"/>
<keyword evidence="1" id="KW-0472">Membrane</keyword>
<feature type="transmembrane region" description="Helical" evidence="1">
    <location>
        <begin position="76"/>
        <end position="94"/>
    </location>
</feature>
<accession>A0A1H7JWA0</accession>
<dbReference type="PANTHER" id="PTHR30273">
    <property type="entry name" value="PERIPLASMIC SIGNAL SENSOR AND SIGMA FACTOR ACTIVATOR FECR-RELATED"/>
    <property type="match status" value="1"/>
</dbReference>
<gene>
    <name evidence="4" type="ORF">SAMN05421740_102698</name>
</gene>
<feature type="domain" description="FecR protein" evidence="2">
    <location>
        <begin position="109"/>
        <end position="202"/>
    </location>
</feature>
<keyword evidence="5" id="KW-1185">Reference proteome</keyword>
<dbReference type="Pfam" id="PF16344">
    <property type="entry name" value="FecR_C"/>
    <property type="match status" value="1"/>
</dbReference>
<dbReference type="EMBL" id="FNZR01000002">
    <property type="protein sequence ID" value="SEK78888.1"/>
    <property type="molecule type" value="Genomic_DNA"/>
</dbReference>
<dbReference type="Pfam" id="PF04773">
    <property type="entry name" value="FecR"/>
    <property type="match status" value="1"/>
</dbReference>
<feature type="domain" description="Protein FecR C-terminal" evidence="3">
    <location>
        <begin position="247"/>
        <end position="315"/>
    </location>
</feature>
<evidence type="ECO:0000313" key="5">
    <source>
        <dbReference type="Proteomes" id="UP000198916"/>
    </source>
</evidence>
<protein>
    <submittedName>
        <fullName evidence="4">FecR family protein</fullName>
    </submittedName>
</protein>
<dbReference type="InterPro" id="IPR012373">
    <property type="entry name" value="Ferrdict_sens_TM"/>
</dbReference>
<reference evidence="5" key="1">
    <citation type="submission" date="2016-10" db="EMBL/GenBank/DDBJ databases">
        <authorList>
            <person name="Varghese N."/>
            <person name="Submissions S."/>
        </authorList>
    </citation>
    <scope>NUCLEOTIDE SEQUENCE [LARGE SCALE GENOMIC DNA]</scope>
    <source>
        <strain evidence="5">Jip14</strain>
    </source>
</reference>
<dbReference type="GO" id="GO:0016989">
    <property type="term" value="F:sigma factor antagonist activity"/>
    <property type="evidence" value="ECO:0007669"/>
    <property type="project" value="TreeGrafter"/>
</dbReference>
<evidence type="ECO:0000313" key="4">
    <source>
        <dbReference type="EMBL" id="SEK78888.1"/>
    </source>
</evidence>
<keyword evidence="1" id="KW-0812">Transmembrane</keyword>
<dbReference type="Proteomes" id="UP000198916">
    <property type="component" value="Unassembled WGS sequence"/>
</dbReference>
<keyword evidence="1" id="KW-1133">Transmembrane helix</keyword>
<evidence type="ECO:0000259" key="3">
    <source>
        <dbReference type="Pfam" id="PF16344"/>
    </source>
</evidence>
<dbReference type="PIRSF" id="PIRSF018266">
    <property type="entry name" value="FecR"/>
    <property type="match status" value="1"/>
</dbReference>
<dbReference type="RefSeq" id="WP_090604089.1">
    <property type="nucleotide sequence ID" value="NZ_FNZR01000002.1"/>
</dbReference>
<organism evidence="4 5">
    <name type="scientific">Parapedobacter koreensis</name>
    <dbReference type="NCBI Taxonomy" id="332977"/>
    <lineage>
        <taxon>Bacteria</taxon>
        <taxon>Pseudomonadati</taxon>
        <taxon>Bacteroidota</taxon>
        <taxon>Sphingobacteriia</taxon>
        <taxon>Sphingobacteriales</taxon>
        <taxon>Sphingobacteriaceae</taxon>
        <taxon>Parapedobacter</taxon>
    </lineage>
</organism>
<proteinExistence type="predicted"/>
<dbReference type="OrthoDB" id="1099916at2"/>
<dbReference type="InterPro" id="IPR006860">
    <property type="entry name" value="FecR"/>
</dbReference>
<sequence length="323" mass="36647">MEITQELLDKYYLGQCSPTEKEAVERWLADEDETGAPVPPHPDTQYLEDRGWASFEARHPEVRHTAQGHTWSIRRLIAVAACLLLAGTLFFYLYPHLRQEPHMTNYHSYSVAPGKKATLTLADGTRIYLNSGSTVRYPERFDDSIRLITFSGEAFFEVAKNAAQPFVIETQQSVTRVLGTAFNLREYEGDRTTTVVVAEGRVSFSAKQDRNQQLMLTANELGRLKDGNVLKQQAVAAEYHTAWKENKLVFDDMPLEDIARTLTRWYGVEVTIVSHALAQQRYTGEFDHPSLQSVLKSLAFAIRFEYQTDGRHVTITPSTTLTP</sequence>